<dbReference type="EMBL" id="LXSQ01000013">
    <property type="protein sequence ID" value="OAM43556.1"/>
    <property type="molecule type" value="Genomic_DNA"/>
</dbReference>
<comment type="caution">
    <text evidence="3">The sequence shown here is derived from an EMBL/GenBank/DDBJ whole genome shotgun (WGS) entry which is preliminary data.</text>
</comment>
<keyword evidence="2" id="KW-0812">Transmembrane</keyword>
<name>A0A1B6VZA6_9NEIS</name>
<proteinExistence type="predicted"/>
<dbReference type="InterPro" id="IPR028140">
    <property type="entry name" value="TraM"/>
</dbReference>
<keyword evidence="1" id="KW-0175">Coiled coil</keyword>
<feature type="transmembrane region" description="Helical" evidence="2">
    <location>
        <begin position="137"/>
        <end position="156"/>
    </location>
</feature>
<organism evidence="3 4">
    <name type="scientific">Eikenella halliae</name>
    <dbReference type="NCBI Taxonomy" id="1795832"/>
    <lineage>
        <taxon>Bacteria</taxon>
        <taxon>Pseudomonadati</taxon>
        <taxon>Pseudomonadota</taxon>
        <taxon>Betaproteobacteria</taxon>
        <taxon>Neisseriales</taxon>
        <taxon>Neisseriaceae</taxon>
        <taxon>Eikenella</taxon>
    </lineage>
</organism>
<feature type="coiled-coil region" evidence="1">
    <location>
        <begin position="101"/>
        <end position="128"/>
    </location>
</feature>
<evidence type="ECO:0000313" key="4">
    <source>
        <dbReference type="Proteomes" id="UP000077726"/>
    </source>
</evidence>
<sequence length="160" mass="18250">MEDKLKTIRATILEKNGIPISPKDPIMVVYTMMEILEEQLKTGQTELLNEFRSQIEETTHNWKVSIQQQSEPDIETFLSQNQDKLRAIVSKILHETENQANRQIEQACAQLSSKLNDLSNVIDTAVNQKIKETRNAAWLNLVASALVMLAVLILVLKFTF</sequence>
<dbReference type="Pfam" id="PF11657">
    <property type="entry name" value="Activator-TraM"/>
    <property type="match status" value="1"/>
</dbReference>
<keyword evidence="2" id="KW-0472">Membrane</keyword>
<dbReference type="AlphaFoldDB" id="A0A1B6VZA6"/>
<reference evidence="4" key="1">
    <citation type="submission" date="2016-05" db="EMBL/GenBank/DDBJ databases">
        <title>Draft genome of Corynebacterium afermentans subsp. afermentans LCDC 88199T.</title>
        <authorList>
            <person name="Bernier A.-M."/>
            <person name="Bernard K."/>
        </authorList>
    </citation>
    <scope>NUCLEOTIDE SEQUENCE [LARGE SCALE GENOMIC DNA]</scope>
    <source>
        <strain evidence="4">NML130454</strain>
    </source>
</reference>
<evidence type="ECO:0000256" key="1">
    <source>
        <dbReference type="SAM" id="Coils"/>
    </source>
</evidence>
<keyword evidence="2" id="KW-1133">Transmembrane helix</keyword>
<dbReference type="RefSeq" id="WP_064089548.1">
    <property type="nucleotide sequence ID" value="NZ_LXSQ01000013.1"/>
</dbReference>
<evidence type="ECO:0000256" key="2">
    <source>
        <dbReference type="SAM" id="Phobius"/>
    </source>
</evidence>
<protein>
    <recommendedName>
        <fullName evidence="5">Conjugal transfer protein TraM</fullName>
    </recommendedName>
</protein>
<accession>A0A1B6VZA6</accession>
<dbReference type="GO" id="GO:0009372">
    <property type="term" value="P:quorum sensing"/>
    <property type="evidence" value="ECO:0007669"/>
    <property type="project" value="InterPro"/>
</dbReference>
<dbReference type="STRING" id="1795832.A7Q00_05155"/>
<keyword evidence="4" id="KW-1185">Reference proteome</keyword>
<dbReference type="Proteomes" id="UP000077726">
    <property type="component" value="Unassembled WGS sequence"/>
</dbReference>
<gene>
    <name evidence="3" type="ORF">A7Q00_05155</name>
</gene>
<evidence type="ECO:0008006" key="5">
    <source>
        <dbReference type="Google" id="ProtNLM"/>
    </source>
</evidence>
<evidence type="ECO:0000313" key="3">
    <source>
        <dbReference type="EMBL" id="OAM43556.1"/>
    </source>
</evidence>